<proteinExistence type="predicted"/>
<name>A0A0A2IMS1_PENEN</name>
<dbReference type="PhylomeDB" id="A0A0A2IMS1"/>
<dbReference type="GeneID" id="27679080"/>
<sequence>MACHTPLVKDGELSPSHFALISIDIEGRLHLKCSQSIANTFQRCLSVPFADTFLKAVAMSGEVGWSTGQGGFHIDYI</sequence>
<protein>
    <submittedName>
        <fullName evidence="1">Uncharacterized protein</fullName>
    </submittedName>
</protein>
<organism evidence="1 2">
    <name type="scientific">Penicillium expansum</name>
    <name type="common">Blue mold rot fungus</name>
    <dbReference type="NCBI Taxonomy" id="27334"/>
    <lineage>
        <taxon>Eukaryota</taxon>
        <taxon>Fungi</taxon>
        <taxon>Dikarya</taxon>
        <taxon>Ascomycota</taxon>
        <taxon>Pezizomycotina</taxon>
        <taxon>Eurotiomycetes</taxon>
        <taxon>Eurotiomycetidae</taxon>
        <taxon>Eurotiales</taxon>
        <taxon>Aspergillaceae</taxon>
        <taxon>Penicillium</taxon>
    </lineage>
</organism>
<reference evidence="1 2" key="1">
    <citation type="journal article" date="2015" name="Mol. Plant Microbe Interact.">
        <title>Genome, transcriptome, and functional analyses of Penicillium expansum provide new insights into secondary metabolism and pathogenicity.</title>
        <authorList>
            <person name="Ballester A.R."/>
            <person name="Marcet-Houben M."/>
            <person name="Levin E."/>
            <person name="Sela N."/>
            <person name="Selma-Lazaro C."/>
            <person name="Carmona L."/>
            <person name="Wisniewski M."/>
            <person name="Droby S."/>
            <person name="Gonzalez-Candelas L."/>
            <person name="Gabaldon T."/>
        </authorList>
    </citation>
    <scope>NUCLEOTIDE SEQUENCE [LARGE SCALE GENOMIC DNA]</scope>
    <source>
        <strain evidence="1 2">MD-8</strain>
    </source>
</reference>
<dbReference type="EMBL" id="JQFZ01000275">
    <property type="protein sequence ID" value="KGO51927.1"/>
    <property type="molecule type" value="Genomic_DNA"/>
</dbReference>
<evidence type="ECO:0000313" key="2">
    <source>
        <dbReference type="Proteomes" id="UP000030143"/>
    </source>
</evidence>
<dbReference type="VEuPathDB" id="FungiDB:PEXP_093320"/>
<dbReference type="HOGENOM" id="CLU_2638824_0_0_1"/>
<dbReference type="STRING" id="27334.A0A0A2IMS1"/>
<dbReference type="RefSeq" id="XP_016594725.1">
    <property type="nucleotide sequence ID" value="XM_016743660.1"/>
</dbReference>
<gene>
    <name evidence="1" type="ORF">PEX2_063890</name>
</gene>
<evidence type="ECO:0000313" key="1">
    <source>
        <dbReference type="EMBL" id="KGO51927.1"/>
    </source>
</evidence>
<comment type="caution">
    <text evidence="1">The sequence shown here is derived from an EMBL/GenBank/DDBJ whole genome shotgun (WGS) entry which is preliminary data.</text>
</comment>
<accession>A0A0A2IMS1</accession>
<dbReference type="Proteomes" id="UP000030143">
    <property type="component" value="Unassembled WGS sequence"/>
</dbReference>
<dbReference type="AlphaFoldDB" id="A0A0A2IMS1"/>
<keyword evidence="2" id="KW-1185">Reference proteome</keyword>